<dbReference type="EMBL" id="JAGEPF010000029">
    <property type="protein sequence ID" value="MBO2463618.1"/>
    <property type="molecule type" value="Genomic_DNA"/>
</dbReference>
<evidence type="ECO:0000313" key="2">
    <source>
        <dbReference type="Proteomes" id="UP000680206"/>
    </source>
</evidence>
<proteinExistence type="predicted"/>
<protein>
    <submittedName>
        <fullName evidence="1">Uncharacterized protein</fullName>
    </submittedName>
</protein>
<name>A0ABS3S3P5_9ACTN</name>
<evidence type="ECO:0000313" key="1">
    <source>
        <dbReference type="EMBL" id="MBO2463618.1"/>
    </source>
</evidence>
<gene>
    <name evidence="1" type="ORF">J4709_39225</name>
</gene>
<reference evidence="1 2" key="1">
    <citation type="submission" date="2021-03" db="EMBL/GenBank/DDBJ databases">
        <title>Actinomadura violae sp. nov., isolated from lichen in Thailand.</title>
        <authorList>
            <person name="Kanchanasin P."/>
            <person name="Saeng-In P."/>
            <person name="Phongsopitanun W."/>
            <person name="Yuki M."/>
            <person name="Kudo T."/>
            <person name="Ohkuma M."/>
            <person name="Tanasupawat S."/>
        </authorList>
    </citation>
    <scope>NUCLEOTIDE SEQUENCE [LARGE SCALE GENOMIC DNA]</scope>
    <source>
        <strain evidence="1 2">LCR2-06</strain>
    </source>
</reference>
<sequence length="263" mass="28340">MSLLGTYEDDDYRVEFGALVVHGFWPSGVGGSGELRHLNFPLLAEDAFAAGARSDVARAGAGWVLGTAAAHAHVVLEAHDAPPGMDIGGWSDVLETPFLTARGEVKLAYGRGGDSAWHLKLARPGLHRVRVLRRRTSDGHRWLLRFWPVDGAPEAPRFLARSRPAVGTDRPGHGDKRYGPLAMDVLSAALWSPGRRTRAALAERLLATPEQIREALRYLTRRGLLRVGGADEGPASTIALVPERPRPLNGGSLLAARPWPTAG</sequence>
<dbReference type="Proteomes" id="UP000680206">
    <property type="component" value="Unassembled WGS sequence"/>
</dbReference>
<dbReference type="RefSeq" id="WP_208249240.1">
    <property type="nucleotide sequence ID" value="NZ_JAGEPF010000029.1"/>
</dbReference>
<comment type="caution">
    <text evidence="1">The sequence shown here is derived from an EMBL/GenBank/DDBJ whole genome shotgun (WGS) entry which is preliminary data.</text>
</comment>
<accession>A0ABS3S3P5</accession>
<organism evidence="1 2">
    <name type="scientific">Actinomadura violacea</name>
    <dbReference type="NCBI Taxonomy" id="2819934"/>
    <lineage>
        <taxon>Bacteria</taxon>
        <taxon>Bacillati</taxon>
        <taxon>Actinomycetota</taxon>
        <taxon>Actinomycetes</taxon>
        <taxon>Streptosporangiales</taxon>
        <taxon>Thermomonosporaceae</taxon>
        <taxon>Actinomadura</taxon>
    </lineage>
</organism>
<keyword evidence="2" id="KW-1185">Reference proteome</keyword>